<dbReference type="InterPro" id="IPR005471">
    <property type="entry name" value="Tscrpt_reg_IclR_N"/>
</dbReference>
<proteinExistence type="predicted"/>
<dbReference type="PROSITE" id="PS50987">
    <property type="entry name" value="HTH_ARSR_2"/>
    <property type="match status" value="1"/>
</dbReference>
<reference evidence="6" key="1">
    <citation type="journal article" date="2014" name="Int. J. Syst. Evol. Microbiol.">
        <title>Complete genome of a new Firmicutes species belonging to the dominant human colonic microbiota ('Ruminococcus bicirculans') reveals two chromosomes and a selective capacity to utilize plant glucans.</title>
        <authorList>
            <consortium name="NISC Comparative Sequencing Program"/>
            <person name="Wegmann U."/>
            <person name="Louis P."/>
            <person name="Goesmann A."/>
            <person name="Henrissat B."/>
            <person name="Duncan S.H."/>
            <person name="Flint H.J."/>
        </authorList>
    </citation>
    <scope>NUCLEOTIDE SEQUENCE</scope>
    <source>
        <strain evidence="6">NBRC 103408</strain>
    </source>
</reference>
<dbReference type="Gene3D" id="3.40.250.10">
    <property type="entry name" value="Rhodanese-like domain"/>
    <property type="match status" value="1"/>
</dbReference>
<organism evidence="6 7">
    <name type="scientific">Sneathiella chinensis</name>
    <dbReference type="NCBI Taxonomy" id="349750"/>
    <lineage>
        <taxon>Bacteria</taxon>
        <taxon>Pseudomonadati</taxon>
        <taxon>Pseudomonadota</taxon>
        <taxon>Alphaproteobacteria</taxon>
        <taxon>Sneathiellales</taxon>
        <taxon>Sneathiellaceae</taxon>
        <taxon>Sneathiella</taxon>
    </lineage>
</organism>
<evidence type="ECO:0000313" key="7">
    <source>
        <dbReference type="Proteomes" id="UP001161409"/>
    </source>
</evidence>
<dbReference type="InterPro" id="IPR011991">
    <property type="entry name" value="ArsR-like_HTH"/>
</dbReference>
<dbReference type="PROSITE" id="PS00380">
    <property type="entry name" value="RHODANESE_1"/>
    <property type="match status" value="1"/>
</dbReference>
<name>A0ABQ5U8P5_9PROT</name>
<dbReference type="EMBL" id="BSNF01000008">
    <property type="protein sequence ID" value="GLQ06836.1"/>
    <property type="molecule type" value="Genomic_DNA"/>
</dbReference>
<dbReference type="SUPFAM" id="SSF46785">
    <property type="entry name" value="Winged helix' DNA-binding domain"/>
    <property type="match status" value="1"/>
</dbReference>
<protein>
    <submittedName>
        <fullName evidence="6">ArsR family transcriptional regulator</fullName>
    </submittedName>
</protein>
<dbReference type="SMART" id="SM00450">
    <property type="entry name" value="RHOD"/>
    <property type="match status" value="1"/>
</dbReference>
<keyword evidence="2" id="KW-0238">DNA-binding</keyword>
<dbReference type="InterPro" id="IPR036873">
    <property type="entry name" value="Rhodanese-like_dom_sf"/>
</dbReference>
<dbReference type="Pfam" id="PF00581">
    <property type="entry name" value="Rhodanese"/>
    <property type="match status" value="1"/>
</dbReference>
<reference evidence="6" key="2">
    <citation type="submission" date="2023-01" db="EMBL/GenBank/DDBJ databases">
        <title>Draft genome sequence of Sneathiella chinensis strain NBRC 103408.</title>
        <authorList>
            <person name="Sun Q."/>
            <person name="Mori K."/>
        </authorList>
    </citation>
    <scope>NUCLEOTIDE SEQUENCE</scope>
    <source>
        <strain evidence="6">NBRC 103408</strain>
    </source>
</reference>
<dbReference type="PROSITE" id="PS50206">
    <property type="entry name" value="RHODANESE_3"/>
    <property type="match status" value="1"/>
</dbReference>
<dbReference type="InterPro" id="IPR001763">
    <property type="entry name" value="Rhodanese-like_dom"/>
</dbReference>
<dbReference type="PANTHER" id="PTHR43132:SF8">
    <property type="entry name" value="HTH-TYPE TRANSCRIPTIONAL REGULATOR KMTR"/>
    <property type="match status" value="1"/>
</dbReference>
<accession>A0ABQ5U8P5</accession>
<feature type="domain" description="HTH arsR-type" evidence="5">
    <location>
        <begin position="6"/>
        <end position="100"/>
    </location>
</feature>
<dbReference type="Gene3D" id="1.10.10.10">
    <property type="entry name" value="Winged helix-like DNA-binding domain superfamily/Winged helix DNA-binding domain"/>
    <property type="match status" value="1"/>
</dbReference>
<keyword evidence="1" id="KW-0805">Transcription regulation</keyword>
<dbReference type="InterPro" id="IPR036390">
    <property type="entry name" value="WH_DNA-bd_sf"/>
</dbReference>
<dbReference type="Pfam" id="PF09339">
    <property type="entry name" value="HTH_IclR"/>
    <property type="match status" value="1"/>
</dbReference>
<dbReference type="CDD" id="cd00158">
    <property type="entry name" value="RHOD"/>
    <property type="match status" value="1"/>
</dbReference>
<dbReference type="PRINTS" id="PR00778">
    <property type="entry name" value="HTHARSR"/>
</dbReference>
<dbReference type="NCBIfam" id="NF033788">
    <property type="entry name" value="HTH_metalloreg"/>
    <property type="match status" value="1"/>
</dbReference>
<dbReference type="SUPFAM" id="SSF52821">
    <property type="entry name" value="Rhodanese/Cell cycle control phosphatase"/>
    <property type="match status" value="1"/>
</dbReference>
<dbReference type="InterPro" id="IPR051011">
    <property type="entry name" value="Metal_resp_trans_reg"/>
</dbReference>
<evidence type="ECO:0000259" key="4">
    <source>
        <dbReference type="PROSITE" id="PS50206"/>
    </source>
</evidence>
<evidence type="ECO:0000256" key="2">
    <source>
        <dbReference type="ARBA" id="ARBA00023125"/>
    </source>
</evidence>
<dbReference type="InterPro" id="IPR036388">
    <property type="entry name" value="WH-like_DNA-bd_sf"/>
</dbReference>
<dbReference type="Proteomes" id="UP001161409">
    <property type="component" value="Unassembled WGS sequence"/>
</dbReference>
<gene>
    <name evidence="6" type="ORF">GCM10007924_20570</name>
</gene>
<dbReference type="CDD" id="cd00090">
    <property type="entry name" value="HTH_ARSR"/>
    <property type="match status" value="1"/>
</dbReference>
<evidence type="ECO:0000256" key="3">
    <source>
        <dbReference type="ARBA" id="ARBA00023163"/>
    </source>
</evidence>
<dbReference type="SMART" id="SM00418">
    <property type="entry name" value="HTH_ARSR"/>
    <property type="match status" value="1"/>
</dbReference>
<evidence type="ECO:0000259" key="5">
    <source>
        <dbReference type="PROSITE" id="PS50987"/>
    </source>
</evidence>
<dbReference type="PANTHER" id="PTHR43132">
    <property type="entry name" value="ARSENICAL RESISTANCE OPERON REPRESSOR ARSR-RELATED"/>
    <property type="match status" value="1"/>
</dbReference>
<keyword evidence="3" id="KW-0804">Transcription</keyword>
<dbReference type="InterPro" id="IPR001307">
    <property type="entry name" value="Thiosulphate_STrfase_CS"/>
</dbReference>
<dbReference type="InterPro" id="IPR001845">
    <property type="entry name" value="HTH_ArsR_DNA-bd_dom"/>
</dbReference>
<evidence type="ECO:0000256" key="1">
    <source>
        <dbReference type="ARBA" id="ARBA00023015"/>
    </source>
</evidence>
<dbReference type="RefSeq" id="WP_169560938.1">
    <property type="nucleotide sequence ID" value="NZ_BSNF01000008.1"/>
</dbReference>
<feature type="domain" description="Rhodanese" evidence="4">
    <location>
        <begin position="130"/>
        <end position="219"/>
    </location>
</feature>
<sequence length="220" mass="24284">MTDTETQITMFTEFADLARTLGNAHRITLLDHIAQGERPVERLAELSGLTVGNASQHLQTLKRAGFVRTRRNGKQILYSLGDGPVLAVLASLRDLAEFNHGQIRALVADSRGPGNDSEGISQAELTLRMQENSVTLLDVRPEEEYRQGHLPGALNIPAEELERRLSELPANLEIIAYCRGPYCVLSVDAVAALRSRGYTARRLKTGFTNWKAAGLHIEQD</sequence>
<comment type="caution">
    <text evidence="6">The sequence shown here is derived from an EMBL/GenBank/DDBJ whole genome shotgun (WGS) entry which is preliminary data.</text>
</comment>
<keyword evidence="7" id="KW-1185">Reference proteome</keyword>
<evidence type="ECO:0000313" key="6">
    <source>
        <dbReference type="EMBL" id="GLQ06836.1"/>
    </source>
</evidence>